<organism evidence="3 4">
    <name type="scientific">Staphylococcus aureus</name>
    <dbReference type="NCBI Taxonomy" id="1280"/>
    <lineage>
        <taxon>Bacteria</taxon>
        <taxon>Bacillati</taxon>
        <taxon>Bacillota</taxon>
        <taxon>Bacilli</taxon>
        <taxon>Bacillales</taxon>
        <taxon>Staphylococcaceae</taxon>
        <taxon>Staphylococcus</taxon>
    </lineage>
</organism>
<dbReference type="Proteomes" id="UP000249913">
    <property type="component" value="Unassembled WGS sequence"/>
</dbReference>
<dbReference type="PANTHER" id="PTHR30508:SF1">
    <property type="entry name" value="UPF0051 PROTEIN ABCI8, CHLOROPLASTIC-RELATED"/>
    <property type="match status" value="1"/>
</dbReference>
<protein>
    <submittedName>
        <fullName evidence="3">Scaffold protein sufB</fullName>
    </submittedName>
</protein>
<dbReference type="AlphaFoldDB" id="A0A2X2JYU9"/>
<dbReference type="InterPro" id="IPR010231">
    <property type="entry name" value="SUF_FeS_clus_asmbl_SufB"/>
</dbReference>
<dbReference type="Pfam" id="PF01458">
    <property type="entry name" value="SUFBD_core"/>
    <property type="match status" value="1"/>
</dbReference>
<dbReference type="InterPro" id="IPR037284">
    <property type="entry name" value="SUF_FeS_clus_asmbl_SufBD_sf"/>
</dbReference>
<proteinExistence type="inferred from homology"/>
<evidence type="ECO:0000259" key="2">
    <source>
        <dbReference type="Pfam" id="PF01458"/>
    </source>
</evidence>
<dbReference type="NCBIfam" id="TIGR01980">
    <property type="entry name" value="sufB"/>
    <property type="match status" value="1"/>
</dbReference>
<comment type="similarity">
    <text evidence="1">Belongs to the iron-sulfur cluster assembly SufBD family.</text>
</comment>
<dbReference type="GO" id="GO:0016226">
    <property type="term" value="P:iron-sulfur cluster assembly"/>
    <property type="evidence" value="ECO:0007669"/>
    <property type="project" value="InterPro"/>
</dbReference>
<dbReference type="PANTHER" id="PTHR30508">
    <property type="entry name" value="FES CLUSTER ASSEMBLY PROTEIN SUF"/>
    <property type="match status" value="1"/>
</dbReference>
<evidence type="ECO:0000313" key="3">
    <source>
        <dbReference type="EMBL" id="SPZ97203.1"/>
    </source>
</evidence>
<feature type="domain" description="SUF system FeS cluster assembly SufBD core" evidence="2">
    <location>
        <begin position="2"/>
        <end position="228"/>
    </location>
</feature>
<name>A0A2X2JYU9_STAAU</name>
<dbReference type="InterPro" id="IPR055346">
    <property type="entry name" value="Fe-S_cluster_assembly_SufBD"/>
</dbReference>
<gene>
    <name evidence="3" type="ORF">NCTC7878_00595</name>
</gene>
<sequence>MGQFERTLIIADEGASVHYVEGCTAPVYTTSSLHSAVVEIIVHKDAHVRYTTIQNWANNVYNLVTKRTFVYENGNMEWVDGNLGSKLTMKYPNCVLLGEGAKGSTLSIAFAGKGQVQDAGAKMIHKAPNTSSTIVSKSISKNGGKVIYRGIVHFGRKAKGARSNIECDTLILDNESTSDTIPYNEVFNDQISLEHEAKVSKVSEEQLFYLMSRGISEEEATEMIVMGFIEPFTKELPMEYAVEMNRLIKFEMEGSIG</sequence>
<dbReference type="InterPro" id="IPR000825">
    <property type="entry name" value="SUF_FeS_clus_asmbl_SufBD_core"/>
</dbReference>
<evidence type="ECO:0000256" key="1">
    <source>
        <dbReference type="ARBA" id="ARBA00043967"/>
    </source>
</evidence>
<dbReference type="EMBL" id="UAUX01000004">
    <property type="protein sequence ID" value="SPZ97203.1"/>
    <property type="molecule type" value="Genomic_DNA"/>
</dbReference>
<dbReference type="SUPFAM" id="SSF101960">
    <property type="entry name" value="Stabilizer of iron transporter SufD"/>
    <property type="match status" value="1"/>
</dbReference>
<accession>A0A2X2JYU9</accession>
<reference evidence="3 4" key="1">
    <citation type="submission" date="2018-06" db="EMBL/GenBank/DDBJ databases">
        <authorList>
            <consortium name="Pathogen Informatics"/>
            <person name="Doyle S."/>
        </authorList>
    </citation>
    <scope>NUCLEOTIDE SEQUENCE [LARGE SCALE GENOMIC DNA]</scope>
    <source>
        <strain evidence="3 4">NCTC7878</strain>
    </source>
</reference>
<evidence type="ECO:0000313" key="4">
    <source>
        <dbReference type="Proteomes" id="UP000249913"/>
    </source>
</evidence>